<dbReference type="AlphaFoldDB" id="A0A1I6KA45"/>
<keyword evidence="6" id="KW-1185">Reference proteome</keyword>
<dbReference type="Pfam" id="PF01882">
    <property type="entry name" value="DUF58"/>
    <property type="match status" value="1"/>
</dbReference>
<dbReference type="InterPro" id="IPR001434">
    <property type="entry name" value="OmcB-like_DUF11"/>
</dbReference>
<evidence type="ECO:0000313" key="6">
    <source>
        <dbReference type="Proteomes" id="UP000199062"/>
    </source>
</evidence>
<evidence type="ECO:0000313" key="5">
    <source>
        <dbReference type="EMBL" id="SFR88091.1"/>
    </source>
</evidence>
<reference evidence="5 6" key="1">
    <citation type="submission" date="2016-10" db="EMBL/GenBank/DDBJ databases">
        <authorList>
            <person name="de Groot N.N."/>
        </authorList>
    </citation>
    <scope>NUCLEOTIDE SEQUENCE [LARGE SCALE GENOMIC DNA]</scope>
    <source>
        <strain evidence="5 6">CGMCC 1.10457</strain>
    </source>
</reference>
<protein>
    <submittedName>
        <fullName evidence="5">Conserved repeat domain-containing protein</fullName>
    </submittedName>
</protein>
<organism evidence="5 6">
    <name type="scientific">Halomicrobium zhouii</name>
    <dbReference type="NCBI Taxonomy" id="767519"/>
    <lineage>
        <taxon>Archaea</taxon>
        <taxon>Methanobacteriati</taxon>
        <taxon>Methanobacteriota</taxon>
        <taxon>Stenosarchaea group</taxon>
        <taxon>Halobacteria</taxon>
        <taxon>Halobacteriales</taxon>
        <taxon>Haloarculaceae</taxon>
        <taxon>Halomicrobium</taxon>
    </lineage>
</organism>
<feature type="transmembrane region" description="Helical" evidence="2">
    <location>
        <begin position="21"/>
        <end position="53"/>
    </location>
</feature>
<keyword evidence="2" id="KW-0812">Transmembrane</keyword>
<proteinExistence type="predicted"/>
<dbReference type="PANTHER" id="PTHR33608:SF6">
    <property type="entry name" value="BLL2464 PROTEIN"/>
    <property type="match status" value="1"/>
</dbReference>
<gene>
    <name evidence="5" type="ORF">SAMN05216559_0444</name>
</gene>
<feature type="domain" description="DUF58" evidence="4">
    <location>
        <begin position="207"/>
        <end position="334"/>
    </location>
</feature>
<evidence type="ECO:0000259" key="4">
    <source>
        <dbReference type="Pfam" id="PF01882"/>
    </source>
</evidence>
<sequence>MTDADRVEILSERRTNRWVGLAGGALAAAALGLVLRSAGLLLVAGVGVALVAYERVAAPPPVSIALERRFDPAEPGVGESVTVTLTVENVGERTIADLRLADGVPDGVRVVDGDARLATALRSGAATTLTYEIRGGRERTAFDPAHVAVRDVTGVVERRARVAAATETLTWPTNADASTIPLSPRRLGAVGDLVTRDAGEGLAFHAVREHRPGDPLGRVDWHRLARTGTLATVEFQRERTATVVVVVDSRPAANLAPGEHSETAVERSSAAARTLVETFGDAGHRTGLAALGPTPCWLPPGRGASHRRRLQDRLAGHSAFAASGADSADTADTVDTGSESSDDGRGRVLSEPPGDATVVFLSPLCDGDAAAFVRRLVAREFSVAVLSPDPTAAGTTGQRLVALERRERLWTVRSLGVAVHDWESDESLDRLLTRTEGRPA</sequence>
<dbReference type="Pfam" id="PF01345">
    <property type="entry name" value="DUF11"/>
    <property type="match status" value="1"/>
</dbReference>
<feature type="domain" description="DUF11" evidence="3">
    <location>
        <begin position="64"/>
        <end position="119"/>
    </location>
</feature>
<feature type="compositionally biased region" description="Low complexity" evidence="1">
    <location>
        <begin position="321"/>
        <end position="338"/>
    </location>
</feature>
<keyword evidence="2" id="KW-1133">Transmembrane helix</keyword>
<evidence type="ECO:0000256" key="1">
    <source>
        <dbReference type="SAM" id="MobiDB-lite"/>
    </source>
</evidence>
<name>A0A1I6KA45_9EURY</name>
<dbReference type="PANTHER" id="PTHR33608">
    <property type="entry name" value="BLL2464 PROTEIN"/>
    <property type="match status" value="1"/>
</dbReference>
<accession>A0A1I6KA45</accession>
<keyword evidence="2" id="KW-0472">Membrane</keyword>
<dbReference type="EMBL" id="FOZK01000001">
    <property type="protein sequence ID" value="SFR88091.1"/>
    <property type="molecule type" value="Genomic_DNA"/>
</dbReference>
<dbReference type="Proteomes" id="UP000199062">
    <property type="component" value="Unassembled WGS sequence"/>
</dbReference>
<evidence type="ECO:0000256" key="2">
    <source>
        <dbReference type="SAM" id="Phobius"/>
    </source>
</evidence>
<dbReference type="RefSeq" id="WP_245778589.1">
    <property type="nucleotide sequence ID" value="NZ_FOZK01000001.1"/>
</dbReference>
<dbReference type="STRING" id="767519.SAMN05216559_0444"/>
<feature type="region of interest" description="Disordered" evidence="1">
    <location>
        <begin position="321"/>
        <end position="351"/>
    </location>
</feature>
<evidence type="ECO:0000259" key="3">
    <source>
        <dbReference type="Pfam" id="PF01345"/>
    </source>
</evidence>
<dbReference type="InterPro" id="IPR002881">
    <property type="entry name" value="DUF58"/>
</dbReference>